<feature type="region of interest" description="Disordered" evidence="1">
    <location>
        <begin position="131"/>
        <end position="156"/>
    </location>
</feature>
<proteinExistence type="predicted"/>
<reference evidence="3 4" key="1">
    <citation type="submission" date="2020-10" db="EMBL/GenBank/DDBJ databases">
        <title>Sequencing the genomes of 1000 actinobacteria strains.</title>
        <authorList>
            <person name="Klenk H.-P."/>
        </authorList>
    </citation>
    <scope>NUCLEOTIDE SEQUENCE [LARGE SCALE GENOMIC DNA]</scope>
    <source>
        <strain evidence="3 4">DSM 7307</strain>
    </source>
</reference>
<dbReference type="Proteomes" id="UP000620262">
    <property type="component" value="Unassembled WGS sequence"/>
</dbReference>
<organism evidence="3 4">
    <name type="scientific">Rhizobium viscosum</name>
    <name type="common">Arthrobacter viscosus</name>
    <dbReference type="NCBI Taxonomy" id="1673"/>
    <lineage>
        <taxon>Bacteria</taxon>
        <taxon>Pseudomonadati</taxon>
        <taxon>Pseudomonadota</taxon>
        <taxon>Alphaproteobacteria</taxon>
        <taxon>Hyphomicrobiales</taxon>
        <taxon>Rhizobiaceae</taxon>
        <taxon>Rhizobium/Agrobacterium group</taxon>
        <taxon>Rhizobium</taxon>
    </lineage>
</organism>
<evidence type="ECO:0000256" key="1">
    <source>
        <dbReference type="SAM" id="MobiDB-lite"/>
    </source>
</evidence>
<dbReference type="RefSeq" id="WP_192728664.1">
    <property type="nucleotide sequence ID" value="NZ_BAAAVL010000016.1"/>
</dbReference>
<keyword evidence="4" id="KW-1185">Reference proteome</keyword>
<feature type="transmembrane region" description="Helical" evidence="2">
    <location>
        <begin position="25"/>
        <end position="52"/>
    </location>
</feature>
<protein>
    <recommendedName>
        <fullName evidence="5">DUF2628 domain-containing protein</fullName>
    </recommendedName>
</protein>
<dbReference type="EMBL" id="JADBEC010000001">
    <property type="protein sequence ID" value="MBE1504668.1"/>
    <property type="molecule type" value="Genomic_DNA"/>
</dbReference>
<evidence type="ECO:0008006" key="5">
    <source>
        <dbReference type="Google" id="ProtNLM"/>
    </source>
</evidence>
<keyword evidence="2" id="KW-0472">Membrane</keyword>
<comment type="caution">
    <text evidence="3">The sequence shown here is derived from an EMBL/GenBank/DDBJ whole genome shotgun (WGS) entry which is preliminary data.</text>
</comment>
<feature type="compositionally biased region" description="Polar residues" evidence="1">
    <location>
        <begin position="131"/>
        <end position="146"/>
    </location>
</feature>
<sequence length="156" mass="17210">MASSYVFLVPPDGQREDTRTIRDGFSWLAFLFPWIWLLAHRLWLHAIIAFALQAIGGVLTEEPGFGPAGMALAFGVNLFVGFEGQNFRIRSLASRGWREEAAIGASSIDLAEEIYFSNIETGADFKVPEWNQTSSPQTRPGHSTSLGLFGFDGGRK</sequence>
<name>A0ABR9INB8_RHIVS</name>
<dbReference type="InterPro" id="IPR024399">
    <property type="entry name" value="DUF2628"/>
</dbReference>
<keyword evidence="2" id="KW-0812">Transmembrane</keyword>
<evidence type="ECO:0000313" key="3">
    <source>
        <dbReference type="EMBL" id="MBE1504668.1"/>
    </source>
</evidence>
<accession>A0ABR9INB8</accession>
<gene>
    <name evidence="3" type="ORF">H4W29_001849</name>
</gene>
<keyword evidence="2" id="KW-1133">Transmembrane helix</keyword>
<dbReference type="Pfam" id="PF10947">
    <property type="entry name" value="DUF2628"/>
    <property type="match status" value="1"/>
</dbReference>
<feature type="transmembrane region" description="Helical" evidence="2">
    <location>
        <begin position="64"/>
        <end position="82"/>
    </location>
</feature>
<evidence type="ECO:0000313" key="4">
    <source>
        <dbReference type="Proteomes" id="UP000620262"/>
    </source>
</evidence>
<evidence type="ECO:0000256" key="2">
    <source>
        <dbReference type="SAM" id="Phobius"/>
    </source>
</evidence>